<evidence type="ECO:0000313" key="1">
    <source>
        <dbReference type="EMBL" id="AXE28305.1"/>
    </source>
</evidence>
<name>A0A344UBN4_9ACTN</name>
<keyword evidence="2" id="KW-1185">Reference proteome</keyword>
<gene>
    <name evidence="1" type="ORF">C0216_33195</name>
</gene>
<protein>
    <submittedName>
        <fullName evidence="1">Uncharacterized protein</fullName>
    </submittedName>
</protein>
<accession>A0A344UBN4</accession>
<organism evidence="1 2">
    <name type="scientific">Streptomyces globosus</name>
    <dbReference type="NCBI Taxonomy" id="68209"/>
    <lineage>
        <taxon>Bacteria</taxon>
        <taxon>Bacillati</taxon>
        <taxon>Actinomycetota</taxon>
        <taxon>Actinomycetes</taxon>
        <taxon>Kitasatosporales</taxon>
        <taxon>Streptomycetaceae</taxon>
        <taxon>Streptomyces</taxon>
    </lineage>
</organism>
<dbReference type="EMBL" id="CP030864">
    <property type="protein sequence ID" value="AXE28305.1"/>
    <property type="molecule type" value="Genomic_DNA"/>
</dbReference>
<dbReference type="KEGG" id="sgz:C0216_33195"/>
<reference evidence="1 2" key="1">
    <citation type="submission" date="2018-01" db="EMBL/GenBank/DDBJ databases">
        <title>Draft genome Sequence of streptomyces globosus LZH-48.</title>
        <authorList>
            <person name="Ran K."/>
            <person name="Li Z."/>
            <person name="Wei S."/>
            <person name="Dong R."/>
        </authorList>
    </citation>
    <scope>NUCLEOTIDE SEQUENCE [LARGE SCALE GENOMIC DNA]</scope>
    <source>
        <strain evidence="1 2">LZH-48</strain>
        <plasmid evidence="1 2">unnamed2</plasmid>
    </source>
</reference>
<dbReference type="AlphaFoldDB" id="A0A344UBN4"/>
<proteinExistence type="predicted"/>
<dbReference type="RefSeq" id="WP_114059465.1">
    <property type="nucleotide sequence ID" value="NZ_CP030864.1"/>
</dbReference>
<dbReference type="Proteomes" id="UP000252004">
    <property type="component" value="Plasmid unnamed2"/>
</dbReference>
<keyword evidence="1" id="KW-0614">Plasmid</keyword>
<geneLocation type="plasmid" evidence="1 2">
    <name>unnamed2</name>
</geneLocation>
<evidence type="ECO:0000313" key="2">
    <source>
        <dbReference type="Proteomes" id="UP000252004"/>
    </source>
</evidence>
<sequence>MPYLIPTRTPLTPEQVEQGFDYLLALQTCRVNHPPGVPPVLPSLTLIAMHHCIRSWSLHQLTPFYLHLHAQQIDHIVNAT</sequence>